<evidence type="ECO:0000259" key="5">
    <source>
        <dbReference type="Pfam" id="PF00149"/>
    </source>
</evidence>
<dbReference type="InterPro" id="IPR012365">
    <property type="entry name" value="Pesteras_lmo2642"/>
</dbReference>
<dbReference type="PANTHER" id="PTHR42988">
    <property type="entry name" value="PHOSPHOHYDROLASE"/>
    <property type="match status" value="1"/>
</dbReference>
<dbReference type="InterPro" id="IPR004843">
    <property type="entry name" value="Calcineurin-like_PHP"/>
</dbReference>
<keyword evidence="2" id="KW-0378">Hydrolase</keyword>
<sequence>MPGGMKKLFITIYFAVLLTIVTGCRSIDNNLDQIKINSGEDINIFVATDIHYLAKSINDKGKAFENFFSSGDGKQLNYVNEIVDAFIYDIQDKKPDVLIISGDLTCNGEKESHLELAEKLREIEKTTETSVFVIPGNHDIQNPWARGFQGDEQYVTDSINSSQFKKIYKDFGYQEALSKDTATLSYMVAPSKDLWLLMLDTNVYENNYSYGSPVTYGEIKQETYKWIKECSRLAKKNGARLIAIMHHNLLDHNMVLNYGFTIDKSEEVIKKLSECDISLTLSGHVHMQDIKYSKYNNNTIYDIVTSALSVYPVQYGILEYTSKKGFYYDTARVNVEGWARKSDIRDRNLLNFKKYNYNFFFDISYKKTYDSLTETGIYSEEDKKLMAETMSILNANYFAGTVSVIKDEVMDNKGYKLWESADEPEFLTRYVRSMLYDYGINNNKLYIPDKGIE</sequence>
<dbReference type="Proteomes" id="UP000184612">
    <property type="component" value="Unassembled WGS sequence"/>
</dbReference>
<dbReference type="SUPFAM" id="SSF56300">
    <property type="entry name" value="Metallo-dependent phosphatases"/>
    <property type="match status" value="1"/>
</dbReference>
<keyword evidence="3" id="KW-0408">Iron</keyword>
<dbReference type="RefSeq" id="WP_073587644.1">
    <property type="nucleotide sequence ID" value="NZ_FRFD01000003.1"/>
</dbReference>
<gene>
    <name evidence="7" type="ORF">SAMN02745217_01008</name>
</gene>
<dbReference type="EMBL" id="FRFD01000003">
    <property type="protein sequence ID" value="SHO45592.1"/>
    <property type="molecule type" value="Genomic_DNA"/>
</dbReference>
<organism evidence="7 8">
    <name type="scientific">Anaerocolumna xylanovorans DSM 12503</name>
    <dbReference type="NCBI Taxonomy" id="1121345"/>
    <lineage>
        <taxon>Bacteria</taxon>
        <taxon>Bacillati</taxon>
        <taxon>Bacillota</taxon>
        <taxon>Clostridia</taxon>
        <taxon>Lachnospirales</taxon>
        <taxon>Lachnospiraceae</taxon>
        <taxon>Anaerocolumna</taxon>
    </lineage>
</organism>
<dbReference type="PIRSF" id="PIRSF034890">
    <property type="entry name" value="Pesteras_lmo2642"/>
    <property type="match status" value="1"/>
</dbReference>
<dbReference type="PANTHER" id="PTHR42988:SF2">
    <property type="entry name" value="CYCLIC NUCLEOTIDE PHOSPHODIESTERASE CBUA0032-RELATED"/>
    <property type="match status" value="1"/>
</dbReference>
<dbReference type="Pfam" id="PF17839">
    <property type="entry name" value="CNP_C_terminal"/>
    <property type="match status" value="1"/>
</dbReference>
<dbReference type="InterPro" id="IPR040869">
    <property type="entry name" value="CNP_C"/>
</dbReference>
<accession>A0A1M7Y1X2</accession>
<dbReference type="OrthoDB" id="2036332at2"/>
<dbReference type="STRING" id="1121345.SAMN02745217_01008"/>
<dbReference type="Pfam" id="PF00149">
    <property type="entry name" value="Metallophos"/>
    <property type="match status" value="1"/>
</dbReference>
<dbReference type="InterPro" id="IPR029052">
    <property type="entry name" value="Metallo-depent_PP-like"/>
</dbReference>
<dbReference type="Gene3D" id="3.60.21.10">
    <property type="match status" value="1"/>
</dbReference>
<keyword evidence="8" id="KW-1185">Reference proteome</keyword>
<dbReference type="InterPro" id="IPR050884">
    <property type="entry name" value="CNP_phosphodiesterase-III"/>
</dbReference>
<reference evidence="7 8" key="1">
    <citation type="submission" date="2016-12" db="EMBL/GenBank/DDBJ databases">
        <authorList>
            <person name="Song W.-J."/>
            <person name="Kurnit D.M."/>
        </authorList>
    </citation>
    <scope>NUCLEOTIDE SEQUENCE [LARGE SCALE GENOMIC DNA]</scope>
    <source>
        <strain evidence="7 8">DSM 12503</strain>
    </source>
</reference>
<dbReference type="Gene3D" id="1.10.246.180">
    <property type="match status" value="1"/>
</dbReference>
<evidence type="ECO:0000256" key="2">
    <source>
        <dbReference type="ARBA" id="ARBA00022801"/>
    </source>
</evidence>
<dbReference type="GO" id="GO:0016787">
    <property type="term" value="F:hydrolase activity"/>
    <property type="evidence" value="ECO:0007669"/>
    <property type="project" value="UniProtKB-KW"/>
</dbReference>
<comment type="similarity">
    <text evidence="4">Belongs to the cyclic nucleotide phosphodiesterase class-III family.</text>
</comment>
<proteinExistence type="inferred from homology"/>
<evidence type="ECO:0000256" key="3">
    <source>
        <dbReference type="ARBA" id="ARBA00023004"/>
    </source>
</evidence>
<evidence type="ECO:0000256" key="1">
    <source>
        <dbReference type="ARBA" id="ARBA00022723"/>
    </source>
</evidence>
<evidence type="ECO:0000256" key="4">
    <source>
        <dbReference type="ARBA" id="ARBA00025742"/>
    </source>
</evidence>
<dbReference type="GO" id="GO:0046872">
    <property type="term" value="F:metal ion binding"/>
    <property type="evidence" value="ECO:0007669"/>
    <property type="project" value="UniProtKB-KW"/>
</dbReference>
<keyword evidence="1" id="KW-0479">Metal-binding</keyword>
<dbReference type="PROSITE" id="PS51257">
    <property type="entry name" value="PROKAR_LIPOPROTEIN"/>
    <property type="match status" value="1"/>
</dbReference>
<dbReference type="AlphaFoldDB" id="A0A1M7Y1X2"/>
<name>A0A1M7Y1X2_9FIRM</name>
<evidence type="ECO:0000313" key="8">
    <source>
        <dbReference type="Proteomes" id="UP000184612"/>
    </source>
</evidence>
<feature type="domain" description="Calcineurin-like phosphoesterase" evidence="5">
    <location>
        <begin position="43"/>
        <end position="287"/>
    </location>
</feature>
<feature type="domain" description="Cyclic nucleotide phosphodiesterase C-terminal" evidence="6">
    <location>
        <begin position="334"/>
        <end position="437"/>
    </location>
</feature>
<evidence type="ECO:0000313" key="7">
    <source>
        <dbReference type="EMBL" id="SHO45592.1"/>
    </source>
</evidence>
<protein>
    <submittedName>
        <fullName evidence="7">3',5'-cyclic AMP phosphodiesterase CpdA</fullName>
    </submittedName>
</protein>
<evidence type="ECO:0000259" key="6">
    <source>
        <dbReference type="Pfam" id="PF17839"/>
    </source>
</evidence>